<feature type="transmembrane region" description="Helical" evidence="2">
    <location>
        <begin position="662"/>
        <end position="687"/>
    </location>
</feature>
<keyword evidence="6" id="KW-1185">Reference proteome</keyword>
<feature type="transmembrane region" description="Helical" evidence="2">
    <location>
        <begin position="374"/>
        <end position="399"/>
    </location>
</feature>
<evidence type="ECO:0000256" key="3">
    <source>
        <dbReference type="SAM" id="SignalP"/>
    </source>
</evidence>
<feature type="domain" description="TRP C-terminal" evidence="4">
    <location>
        <begin position="484"/>
        <end position="691"/>
    </location>
</feature>
<dbReference type="GeneID" id="19198862"/>
<feature type="transmembrane region" description="Helical" evidence="2">
    <location>
        <begin position="490"/>
        <end position="510"/>
    </location>
</feature>
<feature type="signal peptide" evidence="3">
    <location>
        <begin position="1"/>
        <end position="31"/>
    </location>
</feature>
<name>A0A5M3MAS9_CONPW</name>
<keyword evidence="3" id="KW-0732">Signal</keyword>
<dbReference type="Proteomes" id="UP000053558">
    <property type="component" value="Unassembled WGS sequence"/>
</dbReference>
<organism evidence="5 6">
    <name type="scientific">Coniophora puteana (strain RWD-64-598)</name>
    <name type="common">Brown rot fungus</name>
    <dbReference type="NCBI Taxonomy" id="741705"/>
    <lineage>
        <taxon>Eukaryota</taxon>
        <taxon>Fungi</taxon>
        <taxon>Dikarya</taxon>
        <taxon>Basidiomycota</taxon>
        <taxon>Agaricomycotina</taxon>
        <taxon>Agaricomycetes</taxon>
        <taxon>Agaricomycetidae</taxon>
        <taxon>Boletales</taxon>
        <taxon>Coniophorineae</taxon>
        <taxon>Coniophoraceae</taxon>
        <taxon>Coniophora</taxon>
    </lineage>
</organism>
<dbReference type="OrthoDB" id="5312224at2759"/>
<dbReference type="InterPro" id="IPR040241">
    <property type="entry name" value="TRP_Flc/Pkd2-like"/>
</dbReference>
<dbReference type="GO" id="GO:0055085">
    <property type="term" value="P:transmembrane transport"/>
    <property type="evidence" value="ECO:0007669"/>
    <property type="project" value="TreeGrafter"/>
</dbReference>
<gene>
    <name evidence="5" type="ORF">CONPUDRAFT_110955</name>
</gene>
<keyword evidence="2" id="KW-0812">Transmembrane</keyword>
<feature type="region of interest" description="Disordered" evidence="1">
    <location>
        <begin position="737"/>
        <end position="785"/>
    </location>
</feature>
<feature type="transmembrane region" description="Helical" evidence="2">
    <location>
        <begin position="629"/>
        <end position="650"/>
    </location>
</feature>
<evidence type="ECO:0000256" key="2">
    <source>
        <dbReference type="SAM" id="Phobius"/>
    </source>
</evidence>
<feature type="region of interest" description="Disordered" evidence="1">
    <location>
        <begin position="876"/>
        <end position="912"/>
    </location>
</feature>
<dbReference type="PANTHER" id="PTHR31145">
    <property type="entry name" value="INTEGRAL MEMBRANE PROTEIN (AFU_ORTHOLOGUE AFUA_7G01610)"/>
    <property type="match status" value="1"/>
</dbReference>
<feature type="transmembrane region" description="Helical" evidence="2">
    <location>
        <begin position="522"/>
        <end position="542"/>
    </location>
</feature>
<accession>A0A5M3MAS9</accession>
<sequence>MSRPASARALALPTHLVALLLALQLPFHALAQPAVLPFFDCFAGNQSAKLSIDTVYAQLIQQQQLNLTLVGSAANQVVCQSNDSLATLFTEATTLTFNSFSNNSPFSGTLRPPSPLPSTLNGSAVNATTGYCPLPAGPFALSASIPFNTKNSLTTMNTELRAVDPSGQEILCMTVDTTPLAPGPLNSPYGQAHIVFWATVGLTIAYWLLVGIARLTSAWGRGISRPGSSLWQRTRSAGFVLLSAISGERLAQSPALMRFCSPSMRDIIFHTQWAAALSMVAVQWPPFVYPLLSQTSWASLAYNITIVSGNVIHWNPLTVPQYNPPSNFADQLSDSSSPLYINASLPNTLFLLPNNTLPGIESFAWSVGVDPRDLFGICLGLFLAIVGATILISAVVWSIDWIAVKVFGMDNSPGLPTSKIGGARSPRFSTGSKDMLDNFTSVGFADEGHSASSNYLLRSPRSPYGHLYRFTRKFHLDVGSFHVAMLAGNLVRILVLFHLPITIFSSYTIALGSWDGVGRSSVVLAALAFAVFSVLLPLFLEFRVYRTPTNKLYEETRTLLALGPLYNHYRQGSQLFSSLLFLTNLVMGVTIGAGQHSGTAQAIVILVVEVVSALVTSVWLPWGPGAGMGLISFLFCVARIVMAVLLVILTPTISIGTGAGGWVAYGILVVLCLVYLSFLLMLIVKLIEATVRLIGRSPFSASNHPMDTGLIGACSLAGCCGSRRKERERRRYRATEIKHNTGRGSYPDSSSGGYTPPTAAFRDMHKDTSSSRNMSGGPPSYLRPEHAMRPYKEESDDDENGHIMGAWNAFPALGAGAAAAGPGYERAQLHESPPTTPPATKSGFARVGGGRAHFDSPYAIAGGSAAAAAAAGRAAASDSKLTFPRANRQSKSPSEYTAPRFPHYDDEDVPTPTASLMNVARMPAFAGPGQGLPPGAMVPHHVRKKSQTAIIEDASVLSAGSEAPSSTVVQSPAAGGAAGRMGGGDRRTRHSLEATTDTGISADTGEVQPRPQKRNWLDKVIRGRRHSEGDALDSFAPPAPPPVAQDKSQGSSGSGGGKGRSFVVIRDKTPQSAQRAAHAVAEQAQSQPSLSTSSVAQAQDAEQGEGRQSFVVLRGPNANP</sequence>
<dbReference type="KEGG" id="cput:CONPUDRAFT_110955"/>
<dbReference type="GO" id="GO:0016020">
    <property type="term" value="C:membrane"/>
    <property type="evidence" value="ECO:0007669"/>
    <property type="project" value="TreeGrafter"/>
</dbReference>
<dbReference type="PANTHER" id="PTHR31145:SF6">
    <property type="entry name" value="INTEGRAL MEMBRANE PROTEIN (AFU_ORTHOLOGUE AFUA_7G01610)"/>
    <property type="match status" value="1"/>
</dbReference>
<reference evidence="6" key="1">
    <citation type="journal article" date="2012" name="Science">
        <title>The Paleozoic origin of enzymatic lignin decomposition reconstructed from 31 fungal genomes.</title>
        <authorList>
            <person name="Floudas D."/>
            <person name="Binder M."/>
            <person name="Riley R."/>
            <person name="Barry K."/>
            <person name="Blanchette R.A."/>
            <person name="Henrissat B."/>
            <person name="Martinez A.T."/>
            <person name="Otillar R."/>
            <person name="Spatafora J.W."/>
            <person name="Yadav J.S."/>
            <person name="Aerts A."/>
            <person name="Benoit I."/>
            <person name="Boyd A."/>
            <person name="Carlson A."/>
            <person name="Copeland A."/>
            <person name="Coutinho P.M."/>
            <person name="de Vries R.P."/>
            <person name="Ferreira P."/>
            <person name="Findley K."/>
            <person name="Foster B."/>
            <person name="Gaskell J."/>
            <person name="Glotzer D."/>
            <person name="Gorecki P."/>
            <person name="Heitman J."/>
            <person name="Hesse C."/>
            <person name="Hori C."/>
            <person name="Igarashi K."/>
            <person name="Jurgens J.A."/>
            <person name="Kallen N."/>
            <person name="Kersten P."/>
            <person name="Kohler A."/>
            <person name="Kuees U."/>
            <person name="Kumar T.K.A."/>
            <person name="Kuo A."/>
            <person name="LaButti K."/>
            <person name="Larrondo L.F."/>
            <person name="Lindquist E."/>
            <person name="Ling A."/>
            <person name="Lombard V."/>
            <person name="Lucas S."/>
            <person name="Lundell T."/>
            <person name="Martin R."/>
            <person name="McLaughlin D.J."/>
            <person name="Morgenstern I."/>
            <person name="Morin E."/>
            <person name="Murat C."/>
            <person name="Nagy L.G."/>
            <person name="Nolan M."/>
            <person name="Ohm R.A."/>
            <person name="Patyshakuliyeva A."/>
            <person name="Rokas A."/>
            <person name="Ruiz-Duenas F.J."/>
            <person name="Sabat G."/>
            <person name="Salamov A."/>
            <person name="Samejima M."/>
            <person name="Schmutz J."/>
            <person name="Slot J.C."/>
            <person name="St John F."/>
            <person name="Stenlid J."/>
            <person name="Sun H."/>
            <person name="Sun S."/>
            <person name="Syed K."/>
            <person name="Tsang A."/>
            <person name="Wiebenga A."/>
            <person name="Young D."/>
            <person name="Pisabarro A."/>
            <person name="Eastwood D.C."/>
            <person name="Martin F."/>
            <person name="Cullen D."/>
            <person name="Grigoriev I.V."/>
            <person name="Hibbett D.S."/>
        </authorList>
    </citation>
    <scope>NUCLEOTIDE SEQUENCE [LARGE SCALE GENOMIC DNA]</scope>
    <source>
        <strain evidence="6">RWD-64-598 SS2</strain>
    </source>
</reference>
<feature type="compositionally biased region" description="Basic and acidic residues" evidence="1">
    <location>
        <begin position="1015"/>
        <end position="1029"/>
    </location>
</feature>
<dbReference type="RefSeq" id="XP_007773446.1">
    <property type="nucleotide sequence ID" value="XM_007775256.1"/>
</dbReference>
<evidence type="ECO:0000313" key="5">
    <source>
        <dbReference type="EMBL" id="EIW76183.1"/>
    </source>
</evidence>
<feature type="compositionally biased region" description="Low complexity" evidence="1">
    <location>
        <begin position="1071"/>
        <end position="1087"/>
    </location>
</feature>
<feature type="region of interest" description="Disordered" evidence="1">
    <location>
        <begin position="961"/>
        <end position="1120"/>
    </location>
</feature>
<feature type="transmembrane region" description="Helical" evidence="2">
    <location>
        <begin position="575"/>
        <end position="594"/>
    </location>
</feature>
<comment type="caution">
    <text evidence="5">The sequence shown here is derived from an EMBL/GenBank/DDBJ whole genome shotgun (WGS) entry which is preliminary data.</text>
</comment>
<feature type="region of interest" description="Disordered" evidence="1">
    <location>
        <begin position="821"/>
        <end position="846"/>
    </location>
</feature>
<evidence type="ECO:0000256" key="1">
    <source>
        <dbReference type="SAM" id="MobiDB-lite"/>
    </source>
</evidence>
<feature type="transmembrane region" description="Helical" evidence="2">
    <location>
        <begin position="194"/>
        <end position="215"/>
    </location>
</feature>
<proteinExistence type="predicted"/>
<dbReference type="AlphaFoldDB" id="A0A5M3MAS9"/>
<dbReference type="InterPro" id="IPR010308">
    <property type="entry name" value="TRP_C"/>
</dbReference>
<protein>
    <recommendedName>
        <fullName evidence="4">TRP C-terminal domain-containing protein</fullName>
    </recommendedName>
</protein>
<keyword evidence="2" id="KW-0472">Membrane</keyword>
<evidence type="ECO:0000313" key="6">
    <source>
        <dbReference type="Proteomes" id="UP000053558"/>
    </source>
</evidence>
<feature type="compositionally biased region" description="Basic and acidic residues" evidence="1">
    <location>
        <begin position="983"/>
        <end position="992"/>
    </location>
</feature>
<dbReference type="EMBL" id="JH711586">
    <property type="protein sequence ID" value="EIW76183.1"/>
    <property type="molecule type" value="Genomic_DNA"/>
</dbReference>
<dbReference type="OMA" id="TSVWLPW"/>
<dbReference type="Pfam" id="PF06011">
    <property type="entry name" value="TRP"/>
    <property type="match status" value="1"/>
</dbReference>
<feature type="chain" id="PRO_5024278762" description="TRP C-terminal domain-containing protein" evidence="3">
    <location>
        <begin position="32"/>
        <end position="1120"/>
    </location>
</feature>
<keyword evidence="2" id="KW-1133">Transmembrane helix</keyword>
<feature type="transmembrane region" description="Helical" evidence="2">
    <location>
        <begin position="600"/>
        <end position="622"/>
    </location>
</feature>
<evidence type="ECO:0000259" key="4">
    <source>
        <dbReference type="Pfam" id="PF06011"/>
    </source>
</evidence>
<feature type="compositionally biased region" description="Polar residues" evidence="1">
    <location>
        <begin position="1088"/>
        <end position="1097"/>
    </location>
</feature>